<evidence type="ECO:0000256" key="8">
    <source>
        <dbReference type="ARBA" id="ARBA00023145"/>
    </source>
</evidence>
<dbReference type="GO" id="GO:0005737">
    <property type="term" value="C:cytoplasm"/>
    <property type="evidence" value="ECO:0007669"/>
    <property type="project" value="UniProtKB-SubCell"/>
</dbReference>
<dbReference type="Proteomes" id="UP000007485">
    <property type="component" value="Chromosome"/>
</dbReference>
<dbReference type="AlphaFoldDB" id="F0QVX7"/>
<dbReference type="GO" id="GO:0010498">
    <property type="term" value="P:proteasomal protein catabolic process"/>
    <property type="evidence" value="ECO:0007669"/>
    <property type="project" value="UniProtKB-UniRule"/>
</dbReference>
<name>F0QVX7_VULM7</name>
<dbReference type="PANTHER" id="PTHR32194:SF0">
    <property type="entry name" value="ATP-DEPENDENT PROTEASE SUBUNIT HSLV"/>
    <property type="match status" value="1"/>
</dbReference>
<dbReference type="InterPro" id="IPR029055">
    <property type="entry name" value="Ntn_hydrolases_N"/>
</dbReference>
<comment type="similarity">
    <text evidence="9">Belongs to the peptidase T1B family.</text>
</comment>
<feature type="propeptide" id="PRO_5005049662" description="Removed in mature form; by autocatalysis" evidence="9">
    <location>
        <begin position="1"/>
        <end position="18"/>
    </location>
</feature>
<keyword evidence="6 9" id="KW-0068">Autocatalytic cleavage</keyword>
<evidence type="ECO:0000256" key="10">
    <source>
        <dbReference type="PIRSR" id="PIRSR600243-1"/>
    </source>
</evidence>
<dbReference type="GO" id="GO:0019774">
    <property type="term" value="C:proteasome core complex, beta-subunit complex"/>
    <property type="evidence" value="ECO:0007669"/>
    <property type="project" value="UniProtKB-UniRule"/>
</dbReference>
<dbReference type="HAMAP" id="MF_02113_A">
    <property type="entry name" value="Proteasome_B_A"/>
    <property type="match status" value="1"/>
</dbReference>
<dbReference type="SUPFAM" id="SSF56235">
    <property type="entry name" value="N-terminal nucleophile aminohydrolases (Ntn hydrolases)"/>
    <property type="match status" value="1"/>
</dbReference>
<organism evidence="11 12">
    <name type="scientific">Vulcanisaeta moutnovskia (strain 768-28)</name>
    <dbReference type="NCBI Taxonomy" id="985053"/>
    <lineage>
        <taxon>Archaea</taxon>
        <taxon>Thermoproteota</taxon>
        <taxon>Thermoprotei</taxon>
        <taxon>Thermoproteales</taxon>
        <taxon>Thermoproteaceae</taxon>
        <taxon>Vulcanisaeta</taxon>
    </lineage>
</organism>
<dbReference type="PANTHER" id="PTHR32194">
    <property type="entry name" value="METALLOPROTEASE TLDD"/>
    <property type="match status" value="1"/>
</dbReference>
<keyword evidence="2 9" id="KW-0963">Cytoplasm</keyword>
<keyword evidence="5 9" id="KW-0378">Hydrolase</keyword>
<dbReference type="PROSITE" id="PS51476">
    <property type="entry name" value="PROTEASOME_BETA_2"/>
    <property type="match status" value="1"/>
</dbReference>
<accession>F0QVX7</accession>
<dbReference type="Pfam" id="PF00227">
    <property type="entry name" value="Proteasome"/>
    <property type="match status" value="1"/>
</dbReference>
<dbReference type="InterPro" id="IPR000243">
    <property type="entry name" value="Pept_T1A_subB"/>
</dbReference>
<comment type="subunit">
    <text evidence="9">The 20S proteasome core is composed of 14 alpha and 14 beta subunits that assemble into four stacked heptameric rings, resulting in a barrel-shaped structure. The two inner rings, each composed of seven catalytic beta subunits, are sandwiched by two outer rings, each composed of seven alpha subunits. The catalytic chamber with the active sites is on the inside of the barrel. Has a gated structure, the ends of the cylinder being occluded by the N-termini of the alpha-subunits. Is capped at one or both ends by the proteasome regulatory ATPase, PAN.</text>
</comment>
<dbReference type="Gene3D" id="3.60.20.10">
    <property type="entry name" value="Glutamine Phosphoribosylpyrophosphate, subunit 1, domain 1"/>
    <property type="match status" value="1"/>
</dbReference>
<dbReference type="HOGENOM" id="CLU_035750_7_2_2"/>
<proteinExistence type="inferred from homology"/>
<dbReference type="eggNOG" id="arCOG00970">
    <property type="taxonomic scope" value="Archaea"/>
</dbReference>
<dbReference type="InterPro" id="IPR001353">
    <property type="entry name" value="Proteasome_sua/b"/>
</dbReference>
<comment type="catalytic activity">
    <reaction evidence="1 9">
        <text>Cleavage of peptide bonds with very broad specificity.</text>
        <dbReference type="EC" id="3.4.25.1"/>
    </reaction>
</comment>
<dbReference type="InterPro" id="IPR019983">
    <property type="entry name" value="Pept_T1A_Psome_bsu_arc"/>
</dbReference>
<evidence type="ECO:0000256" key="3">
    <source>
        <dbReference type="ARBA" id="ARBA00022670"/>
    </source>
</evidence>
<evidence type="ECO:0000256" key="4">
    <source>
        <dbReference type="ARBA" id="ARBA00022698"/>
    </source>
</evidence>
<keyword evidence="8 9" id="KW-0865">Zymogen</keyword>
<dbReference type="PRINTS" id="PR00141">
    <property type="entry name" value="PROTEASOME"/>
</dbReference>
<evidence type="ECO:0000256" key="6">
    <source>
        <dbReference type="ARBA" id="ARBA00022813"/>
    </source>
</evidence>
<dbReference type="KEGG" id="vmo:VMUT_0690"/>
<keyword evidence="7 9" id="KW-0647">Proteasome</keyword>
<reference evidence="11 12" key="1">
    <citation type="journal article" date="2011" name="J. Bacteriol.">
        <title>Complete genome sequence of 'Vulcanisaeta moutnovskia' strain 768-28, a novel member of the hyperthermophilic crenarchaeal genus vulcanisaeta.</title>
        <authorList>
            <person name="Gumerov V.M."/>
            <person name="Mardanov A.V."/>
            <person name="Beletsky A.V."/>
            <person name="Prokofeva M.I."/>
            <person name="Bonch-Osmolovskaya E.A."/>
            <person name="Ravin N.V."/>
            <person name="Skryabin K.G."/>
        </authorList>
    </citation>
    <scope>NUCLEOTIDE SEQUENCE [LARGE SCALE GENOMIC DNA]</scope>
    <source>
        <strain evidence="11 12">768-28</strain>
    </source>
</reference>
<sequence length="219" mass="23995">MRLMISNNNENLTRLMTGTTTVGIVINDGVVLATDRRVTAGYYIAHRKKGVKIWKIDNHIAATMSGGVADLQKVLDSLTATAIQYKVDTGKPISIRALANYASLVVFSSRPFVYLVHMILGGWDPDEGPVIYMLDFFGTLTKETEFMATGSGSPTAFGVLEDGYKRDMSIEEAVRLAVRAVRSAIYHDPGSGEGIDVVTITKEGYKEVDSTPYLKELIH</sequence>
<comment type="activity regulation">
    <text evidence="9">The formation of the proteasomal ATPase PAN-20S proteasome complex, via the docking of the C-termini of PAN into the intersubunit pockets in the alpha-rings, triggers opening of the gate for substrate entry. Interconversion between the open-gate and close-gate conformations leads to a dynamic regulation of the 20S proteasome proteolysis activity.</text>
</comment>
<keyword evidence="12" id="KW-1185">Reference proteome</keyword>
<dbReference type="EC" id="3.4.25.1" evidence="9"/>
<evidence type="ECO:0000313" key="12">
    <source>
        <dbReference type="Proteomes" id="UP000007485"/>
    </source>
</evidence>
<evidence type="ECO:0000256" key="5">
    <source>
        <dbReference type="ARBA" id="ARBA00022801"/>
    </source>
</evidence>
<keyword evidence="4 9" id="KW-0888">Threonine protease</keyword>
<protein>
    <recommendedName>
        <fullName evidence="9">Proteasome subunit beta</fullName>
        <ecNumber evidence="9">3.4.25.1</ecNumber>
    </recommendedName>
    <alternativeName>
        <fullName evidence="9">20S proteasome beta subunit</fullName>
    </alternativeName>
    <alternativeName>
        <fullName evidence="9">Proteasome core protein PsmB</fullName>
    </alternativeName>
</protein>
<evidence type="ECO:0000256" key="9">
    <source>
        <dbReference type="HAMAP-Rule" id="MF_02113"/>
    </source>
</evidence>
<evidence type="ECO:0000256" key="1">
    <source>
        <dbReference type="ARBA" id="ARBA00001198"/>
    </source>
</evidence>
<evidence type="ECO:0000256" key="2">
    <source>
        <dbReference type="ARBA" id="ARBA00022490"/>
    </source>
</evidence>
<dbReference type="InterPro" id="IPR023333">
    <property type="entry name" value="Proteasome_suB-type"/>
</dbReference>
<dbReference type="MEROPS" id="T01.002"/>
<dbReference type="GO" id="GO:0004298">
    <property type="term" value="F:threonine-type endopeptidase activity"/>
    <property type="evidence" value="ECO:0007669"/>
    <property type="project" value="UniProtKB-UniRule"/>
</dbReference>
<comment type="subcellular location">
    <subcellularLocation>
        <location evidence="9">Cytoplasm</location>
    </subcellularLocation>
</comment>
<feature type="chain" id="PRO_5023226572" description="Proteasome subunit beta" evidence="9">
    <location>
        <begin position="19"/>
        <end position="219"/>
    </location>
</feature>
<gene>
    <name evidence="9" type="primary">psmB</name>
    <name evidence="11" type="ordered locus">VMUT_0690</name>
</gene>
<evidence type="ECO:0000313" key="11">
    <source>
        <dbReference type="EMBL" id="ADY00901.1"/>
    </source>
</evidence>
<comment type="function">
    <text evidence="9">Component of the proteasome core, a large protease complex with broad specificity involved in protein degradation.</text>
</comment>
<feature type="active site" description="Nucleophile" evidence="9 10">
    <location>
        <position position="19"/>
    </location>
</feature>
<dbReference type="STRING" id="985053.VMUT_0690"/>
<evidence type="ECO:0000256" key="7">
    <source>
        <dbReference type="ARBA" id="ARBA00022942"/>
    </source>
</evidence>
<keyword evidence="3 9" id="KW-0645">Protease</keyword>
<dbReference type="EMBL" id="CP002529">
    <property type="protein sequence ID" value="ADY00901.1"/>
    <property type="molecule type" value="Genomic_DNA"/>
</dbReference>